<protein>
    <submittedName>
        <fullName evidence="1">151_t:CDS:1</fullName>
    </submittedName>
</protein>
<evidence type="ECO:0000313" key="1">
    <source>
        <dbReference type="EMBL" id="CAG8688500.1"/>
    </source>
</evidence>
<accession>A0ACA9P3X7</accession>
<comment type="caution">
    <text evidence="1">The sequence shown here is derived from an EMBL/GenBank/DDBJ whole genome shotgun (WGS) entry which is preliminary data.</text>
</comment>
<dbReference type="EMBL" id="CAJVPM010034898">
    <property type="protein sequence ID" value="CAG8688500.1"/>
    <property type="molecule type" value="Genomic_DNA"/>
</dbReference>
<gene>
    <name evidence="1" type="ORF">SCALOS_LOCUS10034</name>
</gene>
<sequence length="45" mass="4968">CLIDHSVSGYNADNEFNNLDNDDLIADNSSDKSPLNFDPAKIIRS</sequence>
<feature type="non-terminal residue" evidence="1">
    <location>
        <position position="45"/>
    </location>
</feature>
<reference evidence="1" key="1">
    <citation type="submission" date="2021-06" db="EMBL/GenBank/DDBJ databases">
        <authorList>
            <person name="Kallberg Y."/>
            <person name="Tangrot J."/>
            <person name="Rosling A."/>
        </authorList>
    </citation>
    <scope>NUCLEOTIDE SEQUENCE</scope>
    <source>
        <strain evidence="1">AU212A</strain>
    </source>
</reference>
<keyword evidence="2" id="KW-1185">Reference proteome</keyword>
<proteinExistence type="predicted"/>
<feature type="non-terminal residue" evidence="1">
    <location>
        <position position="1"/>
    </location>
</feature>
<name>A0ACA9P3X7_9GLOM</name>
<dbReference type="Proteomes" id="UP000789860">
    <property type="component" value="Unassembled WGS sequence"/>
</dbReference>
<organism evidence="1 2">
    <name type="scientific">Scutellospora calospora</name>
    <dbReference type="NCBI Taxonomy" id="85575"/>
    <lineage>
        <taxon>Eukaryota</taxon>
        <taxon>Fungi</taxon>
        <taxon>Fungi incertae sedis</taxon>
        <taxon>Mucoromycota</taxon>
        <taxon>Glomeromycotina</taxon>
        <taxon>Glomeromycetes</taxon>
        <taxon>Diversisporales</taxon>
        <taxon>Gigasporaceae</taxon>
        <taxon>Scutellospora</taxon>
    </lineage>
</organism>
<evidence type="ECO:0000313" key="2">
    <source>
        <dbReference type="Proteomes" id="UP000789860"/>
    </source>
</evidence>